<name>A0A4P8EFT4_9RHOB</name>
<evidence type="ECO:0000256" key="1">
    <source>
        <dbReference type="SAM" id="SignalP"/>
    </source>
</evidence>
<dbReference type="RefSeq" id="WP_137193767.1">
    <property type="nucleotide sequence ID" value="NZ_CP039964.1"/>
</dbReference>
<protein>
    <recommendedName>
        <fullName evidence="4">VPLPA-CTERM sorting domain-containing protein</fullName>
    </recommendedName>
</protein>
<dbReference type="SUPFAM" id="SSF55486">
    <property type="entry name" value="Metalloproteases ('zincins'), catalytic domain"/>
    <property type="match status" value="1"/>
</dbReference>
<dbReference type="AlphaFoldDB" id="A0A4P8EFT4"/>
<organism evidence="2 3">
    <name type="scientific">Pseudorhodobacter turbinis</name>
    <dbReference type="NCBI Taxonomy" id="2500533"/>
    <lineage>
        <taxon>Bacteria</taxon>
        <taxon>Pseudomonadati</taxon>
        <taxon>Pseudomonadota</taxon>
        <taxon>Alphaproteobacteria</taxon>
        <taxon>Rhodobacterales</taxon>
        <taxon>Paracoccaceae</taxon>
        <taxon>Pseudorhodobacter</taxon>
    </lineage>
</organism>
<evidence type="ECO:0008006" key="4">
    <source>
        <dbReference type="Google" id="ProtNLM"/>
    </source>
</evidence>
<gene>
    <name evidence="2" type="ORF">EOK75_09645</name>
</gene>
<evidence type="ECO:0000313" key="3">
    <source>
        <dbReference type="Proteomes" id="UP000298631"/>
    </source>
</evidence>
<evidence type="ECO:0000313" key="2">
    <source>
        <dbReference type="EMBL" id="QCO55980.1"/>
    </source>
</evidence>
<accession>A0A4P8EFT4</accession>
<keyword evidence="3" id="KW-1185">Reference proteome</keyword>
<reference evidence="2 3" key="1">
    <citation type="submission" date="2019-05" db="EMBL/GenBank/DDBJ databases">
        <title>Pseudorhodobacter turbinis sp. nov., isolated from the gut of the Korean turban shell.</title>
        <authorList>
            <person name="Jeong Y.-S."/>
            <person name="Kang W.-R."/>
            <person name="Bae J.-W."/>
        </authorList>
    </citation>
    <scope>NUCLEOTIDE SEQUENCE [LARGE SCALE GENOMIC DNA]</scope>
    <source>
        <strain evidence="2 3">S12M18</strain>
    </source>
</reference>
<keyword evidence="1" id="KW-0732">Signal</keyword>
<feature type="signal peptide" evidence="1">
    <location>
        <begin position="1"/>
        <end position="22"/>
    </location>
</feature>
<proteinExistence type="predicted"/>
<feature type="chain" id="PRO_5020397353" description="VPLPA-CTERM sorting domain-containing protein" evidence="1">
    <location>
        <begin position="23"/>
        <end position="310"/>
    </location>
</feature>
<dbReference type="KEGG" id="pseb:EOK75_09645"/>
<dbReference type="Proteomes" id="UP000298631">
    <property type="component" value="Chromosome"/>
</dbReference>
<sequence length="310" mass="32325">MKKIVLTAFSAVLAMNAGSANAATFDLIVNYLPAGVIIDSDGDGNTATGAQNPTEAFSARQIQLFGAAETFWETVLTGFTGLTNAVYTLDAWMTYEDGSDGSLAFAGPRSFATQSGFDRAIGGFMQFDSADFGADAEFPQSEQLFLDSAIHEVAHALGFGTQFEFNDLVDATGNNYIGENALAVFNAVNGTSVSSILLENGGGHWNECWVAGLDGAACLPEDGTPALGLFNDPELMTPFAVDIPATLSPTTIAAFRDLGYETIDPYAAVSIPLAANIGTTPSPVPLPASGLLLLGALGFVPALRRKSKRA</sequence>
<dbReference type="EMBL" id="CP039964">
    <property type="protein sequence ID" value="QCO55980.1"/>
    <property type="molecule type" value="Genomic_DNA"/>
</dbReference>
<dbReference type="OrthoDB" id="61573at2"/>